<dbReference type="InterPro" id="IPR001867">
    <property type="entry name" value="OmpR/PhoB-type_DNA-bd"/>
</dbReference>
<dbReference type="Proteomes" id="UP000236642">
    <property type="component" value="Unassembled WGS sequence"/>
</dbReference>
<dbReference type="EMBL" id="BEHY01000079">
    <property type="protein sequence ID" value="GBD09903.1"/>
    <property type="molecule type" value="Genomic_DNA"/>
</dbReference>
<keyword evidence="1 6" id="KW-0597">Phosphoprotein</keyword>
<proteinExistence type="predicted"/>
<sequence length="257" mass="29662">MAHVPIRSETSERRRILIVDDEARVRQFIRLNLELEGFEVFEASNGLEALEKIKELLPDLVLLDVMMPELDGFETLALIREVSSVPVIMLTVRADEADKVRGLELGADDYVTKPFSPRELVSRIRAVLRRVDTPATAGGAIQIDDYLTIDFNRRVVIAGGKEIKLRPTEWRLLYHLVNNAGRTMTHENLLAKVWGYEYRDETHYLRLYINYLRQKIEPDPSQPRYILTERGVGYRFVDFRGGELERLKQRAAERPGA</sequence>
<dbReference type="PANTHER" id="PTHR48111:SF50">
    <property type="entry name" value="KDP OPERON TRANSCRIPTIONAL REGULATORY PROTEIN KDPE"/>
    <property type="match status" value="1"/>
</dbReference>
<evidence type="ECO:0000256" key="3">
    <source>
        <dbReference type="ARBA" id="ARBA00023015"/>
    </source>
</evidence>
<dbReference type="SMART" id="SM00862">
    <property type="entry name" value="Trans_reg_C"/>
    <property type="match status" value="1"/>
</dbReference>
<dbReference type="FunFam" id="3.40.50.2300:FF:000001">
    <property type="entry name" value="DNA-binding response regulator PhoB"/>
    <property type="match status" value="1"/>
</dbReference>
<evidence type="ECO:0000256" key="6">
    <source>
        <dbReference type="PROSITE-ProRule" id="PRU00169"/>
    </source>
</evidence>
<dbReference type="SUPFAM" id="SSF52172">
    <property type="entry name" value="CheY-like"/>
    <property type="match status" value="1"/>
</dbReference>
<dbReference type="InterPro" id="IPR011006">
    <property type="entry name" value="CheY-like_superfamily"/>
</dbReference>
<organism evidence="10 11">
    <name type="scientific">Candidatus Thermoflexus japonica</name>
    <dbReference type="NCBI Taxonomy" id="2035417"/>
    <lineage>
        <taxon>Bacteria</taxon>
        <taxon>Bacillati</taxon>
        <taxon>Chloroflexota</taxon>
        <taxon>Thermoflexia</taxon>
        <taxon>Thermoflexales</taxon>
        <taxon>Thermoflexaceae</taxon>
        <taxon>Thermoflexus</taxon>
    </lineage>
</organism>
<feature type="domain" description="Response regulatory" evidence="8">
    <location>
        <begin position="15"/>
        <end position="128"/>
    </location>
</feature>
<dbReference type="PROSITE" id="PS51755">
    <property type="entry name" value="OMPR_PHOB"/>
    <property type="match status" value="1"/>
</dbReference>
<evidence type="ECO:0000256" key="7">
    <source>
        <dbReference type="PROSITE-ProRule" id="PRU01091"/>
    </source>
</evidence>
<protein>
    <submittedName>
        <fullName evidence="10">Transcriptional regulatory protein KdpE</fullName>
    </submittedName>
</protein>
<dbReference type="InterPro" id="IPR036388">
    <property type="entry name" value="WH-like_DNA-bd_sf"/>
</dbReference>
<feature type="modified residue" description="4-aspartylphosphate" evidence="6">
    <location>
        <position position="64"/>
    </location>
</feature>
<dbReference type="InterPro" id="IPR016032">
    <property type="entry name" value="Sig_transdc_resp-reg_C-effctor"/>
</dbReference>
<keyword evidence="2" id="KW-0902">Two-component regulatory system</keyword>
<evidence type="ECO:0000259" key="9">
    <source>
        <dbReference type="PROSITE" id="PS51755"/>
    </source>
</evidence>
<dbReference type="SUPFAM" id="SSF46894">
    <property type="entry name" value="C-terminal effector domain of the bipartite response regulators"/>
    <property type="match status" value="1"/>
</dbReference>
<dbReference type="PANTHER" id="PTHR48111">
    <property type="entry name" value="REGULATOR OF RPOS"/>
    <property type="match status" value="1"/>
</dbReference>
<name>A0A2H5Y918_9CHLR</name>
<dbReference type="GO" id="GO:0000976">
    <property type="term" value="F:transcription cis-regulatory region binding"/>
    <property type="evidence" value="ECO:0007669"/>
    <property type="project" value="TreeGrafter"/>
</dbReference>
<dbReference type="AlphaFoldDB" id="A0A2H5Y918"/>
<dbReference type="CDD" id="cd00383">
    <property type="entry name" value="trans_reg_C"/>
    <property type="match status" value="1"/>
</dbReference>
<dbReference type="Pfam" id="PF00486">
    <property type="entry name" value="Trans_reg_C"/>
    <property type="match status" value="1"/>
</dbReference>
<comment type="caution">
    <text evidence="10">The sequence shown here is derived from an EMBL/GenBank/DDBJ whole genome shotgun (WGS) entry which is preliminary data.</text>
</comment>
<feature type="domain" description="OmpR/PhoB-type" evidence="9">
    <location>
        <begin position="138"/>
        <end position="238"/>
    </location>
</feature>
<evidence type="ECO:0000256" key="4">
    <source>
        <dbReference type="ARBA" id="ARBA00023125"/>
    </source>
</evidence>
<dbReference type="InterPro" id="IPR039420">
    <property type="entry name" value="WalR-like"/>
</dbReference>
<dbReference type="PROSITE" id="PS50110">
    <property type="entry name" value="RESPONSE_REGULATORY"/>
    <property type="match status" value="1"/>
</dbReference>
<reference evidence="11" key="1">
    <citation type="submission" date="2017-09" db="EMBL/GenBank/DDBJ databases">
        <title>Metaegenomics of thermophilic ammonia-oxidizing enrichment culture.</title>
        <authorList>
            <person name="Kato S."/>
            <person name="Suzuki K."/>
        </authorList>
    </citation>
    <scope>NUCLEOTIDE SEQUENCE [LARGE SCALE GENOMIC DNA]</scope>
</reference>
<dbReference type="GO" id="GO:0032993">
    <property type="term" value="C:protein-DNA complex"/>
    <property type="evidence" value="ECO:0007669"/>
    <property type="project" value="TreeGrafter"/>
</dbReference>
<dbReference type="SMART" id="SM00448">
    <property type="entry name" value="REC"/>
    <property type="match status" value="1"/>
</dbReference>
<evidence type="ECO:0000256" key="5">
    <source>
        <dbReference type="ARBA" id="ARBA00023163"/>
    </source>
</evidence>
<dbReference type="Gene3D" id="1.10.10.10">
    <property type="entry name" value="Winged helix-like DNA-binding domain superfamily/Winged helix DNA-binding domain"/>
    <property type="match status" value="1"/>
</dbReference>
<evidence type="ECO:0000256" key="2">
    <source>
        <dbReference type="ARBA" id="ARBA00023012"/>
    </source>
</evidence>
<keyword evidence="5" id="KW-0804">Transcription</keyword>
<dbReference type="GO" id="GO:0006355">
    <property type="term" value="P:regulation of DNA-templated transcription"/>
    <property type="evidence" value="ECO:0007669"/>
    <property type="project" value="InterPro"/>
</dbReference>
<evidence type="ECO:0000256" key="1">
    <source>
        <dbReference type="ARBA" id="ARBA00022553"/>
    </source>
</evidence>
<gene>
    <name evidence="10" type="primary">kdpE_2</name>
    <name evidence="10" type="ORF">HRbin22_02165</name>
</gene>
<dbReference type="Pfam" id="PF00072">
    <property type="entry name" value="Response_reg"/>
    <property type="match status" value="1"/>
</dbReference>
<accession>A0A2H5Y918</accession>
<keyword evidence="3" id="KW-0805">Transcription regulation</keyword>
<dbReference type="Gene3D" id="3.40.50.2300">
    <property type="match status" value="1"/>
</dbReference>
<dbReference type="GO" id="GO:0000156">
    <property type="term" value="F:phosphorelay response regulator activity"/>
    <property type="evidence" value="ECO:0007669"/>
    <property type="project" value="TreeGrafter"/>
</dbReference>
<dbReference type="GO" id="GO:0005829">
    <property type="term" value="C:cytosol"/>
    <property type="evidence" value="ECO:0007669"/>
    <property type="project" value="TreeGrafter"/>
</dbReference>
<evidence type="ECO:0000259" key="8">
    <source>
        <dbReference type="PROSITE" id="PS50110"/>
    </source>
</evidence>
<keyword evidence="4 7" id="KW-0238">DNA-binding</keyword>
<feature type="DNA-binding region" description="OmpR/PhoB-type" evidence="7">
    <location>
        <begin position="138"/>
        <end position="238"/>
    </location>
</feature>
<evidence type="ECO:0000313" key="10">
    <source>
        <dbReference type="EMBL" id="GBD09903.1"/>
    </source>
</evidence>
<evidence type="ECO:0000313" key="11">
    <source>
        <dbReference type="Proteomes" id="UP000236642"/>
    </source>
</evidence>
<dbReference type="Gene3D" id="6.10.250.690">
    <property type="match status" value="1"/>
</dbReference>
<dbReference type="InterPro" id="IPR001789">
    <property type="entry name" value="Sig_transdc_resp-reg_receiver"/>
</dbReference>